<name>A0ACB6Z5J6_THEGA</name>
<accession>A0ACB6Z5J6</accession>
<dbReference type="EMBL" id="MU118126">
    <property type="protein sequence ID" value="KAF9644655.1"/>
    <property type="molecule type" value="Genomic_DNA"/>
</dbReference>
<protein>
    <submittedName>
        <fullName evidence="1">Lipid phosphate phosphatase 1</fullName>
    </submittedName>
</protein>
<keyword evidence="2" id="KW-1185">Reference proteome</keyword>
<dbReference type="Proteomes" id="UP000886501">
    <property type="component" value="Unassembled WGS sequence"/>
</dbReference>
<sequence>MASLRQWFAKDSWDWFNRNYIIDWVFVFAFWLISHLISFIPIFERNIPLKDESIGHKHTHEQISSETNRLISLSIPLTITTAIGFVRRSSVHIHHSWLSALAGSGLTRLVTEFLKNRVGRLRPDFLSRCKWDDDLKACTGALSSVQGGRKSFPSGHSSTAFAGMTFFVLYLVSQSAGYTSSKLCRLFIITLPLFYATWVAITRVEDYRHHVGDVVVGGIIGLVSSAVCFLTYWHNPFSKASPSPRSVYGEMGEAIERPRRDEYQLALGSEV</sequence>
<comment type="caution">
    <text evidence="1">The sequence shown here is derived from an EMBL/GenBank/DDBJ whole genome shotgun (WGS) entry which is preliminary data.</text>
</comment>
<reference evidence="1" key="2">
    <citation type="journal article" date="2020" name="Nat. Commun.">
        <title>Large-scale genome sequencing of mycorrhizal fungi provides insights into the early evolution of symbiotic traits.</title>
        <authorList>
            <person name="Miyauchi S."/>
            <person name="Kiss E."/>
            <person name="Kuo A."/>
            <person name="Drula E."/>
            <person name="Kohler A."/>
            <person name="Sanchez-Garcia M."/>
            <person name="Morin E."/>
            <person name="Andreopoulos B."/>
            <person name="Barry K.W."/>
            <person name="Bonito G."/>
            <person name="Buee M."/>
            <person name="Carver A."/>
            <person name="Chen C."/>
            <person name="Cichocki N."/>
            <person name="Clum A."/>
            <person name="Culley D."/>
            <person name="Crous P.W."/>
            <person name="Fauchery L."/>
            <person name="Girlanda M."/>
            <person name="Hayes R.D."/>
            <person name="Keri Z."/>
            <person name="LaButti K."/>
            <person name="Lipzen A."/>
            <person name="Lombard V."/>
            <person name="Magnuson J."/>
            <person name="Maillard F."/>
            <person name="Murat C."/>
            <person name="Nolan M."/>
            <person name="Ohm R.A."/>
            <person name="Pangilinan J."/>
            <person name="Pereira M.F."/>
            <person name="Perotto S."/>
            <person name="Peter M."/>
            <person name="Pfister S."/>
            <person name="Riley R."/>
            <person name="Sitrit Y."/>
            <person name="Stielow J.B."/>
            <person name="Szollosi G."/>
            <person name="Zifcakova L."/>
            <person name="Stursova M."/>
            <person name="Spatafora J.W."/>
            <person name="Tedersoo L."/>
            <person name="Vaario L.M."/>
            <person name="Yamada A."/>
            <person name="Yan M."/>
            <person name="Wang P."/>
            <person name="Xu J."/>
            <person name="Bruns T."/>
            <person name="Baldrian P."/>
            <person name="Vilgalys R."/>
            <person name="Dunand C."/>
            <person name="Henrissat B."/>
            <person name="Grigoriev I.V."/>
            <person name="Hibbett D."/>
            <person name="Nagy L.G."/>
            <person name="Martin F.M."/>
        </authorList>
    </citation>
    <scope>NUCLEOTIDE SEQUENCE</scope>
    <source>
        <strain evidence="1">P2</strain>
    </source>
</reference>
<organism evidence="1 2">
    <name type="scientific">Thelephora ganbajun</name>
    <name type="common">Ganba fungus</name>
    <dbReference type="NCBI Taxonomy" id="370292"/>
    <lineage>
        <taxon>Eukaryota</taxon>
        <taxon>Fungi</taxon>
        <taxon>Dikarya</taxon>
        <taxon>Basidiomycota</taxon>
        <taxon>Agaricomycotina</taxon>
        <taxon>Agaricomycetes</taxon>
        <taxon>Thelephorales</taxon>
        <taxon>Thelephoraceae</taxon>
        <taxon>Thelephora</taxon>
    </lineage>
</organism>
<evidence type="ECO:0000313" key="1">
    <source>
        <dbReference type="EMBL" id="KAF9644655.1"/>
    </source>
</evidence>
<gene>
    <name evidence="1" type="ORF">BDM02DRAFT_887042</name>
</gene>
<proteinExistence type="predicted"/>
<evidence type="ECO:0000313" key="2">
    <source>
        <dbReference type="Proteomes" id="UP000886501"/>
    </source>
</evidence>
<reference evidence="1" key="1">
    <citation type="submission" date="2019-10" db="EMBL/GenBank/DDBJ databases">
        <authorList>
            <consortium name="DOE Joint Genome Institute"/>
            <person name="Kuo A."/>
            <person name="Miyauchi S."/>
            <person name="Kiss E."/>
            <person name="Drula E."/>
            <person name="Kohler A."/>
            <person name="Sanchez-Garcia M."/>
            <person name="Andreopoulos B."/>
            <person name="Barry K.W."/>
            <person name="Bonito G."/>
            <person name="Buee M."/>
            <person name="Carver A."/>
            <person name="Chen C."/>
            <person name="Cichocki N."/>
            <person name="Clum A."/>
            <person name="Culley D."/>
            <person name="Crous P.W."/>
            <person name="Fauchery L."/>
            <person name="Girlanda M."/>
            <person name="Hayes R."/>
            <person name="Keri Z."/>
            <person name="Labutti K."/>
            <person name="Lipzen A."/>
            <person name="Lombard V."/>
            <person name="Magnuson J."/>
            <person name="Maillard F."/>
            <person name="Morin E."/>
            <person name="Murat C."/>
            <person name="Nolan M."/>
            <person name="Ohm R."/>
            <person name="Pangilinan J."/>
            <person name="Pereira M."/>
            <person name="Perotto S."/>
            <person name="Peter M."/>
            <person name="Riley R."/>
            <person name="Sitrit Y."/>
            <person name="Stielow B."/>
            <person name="Szollosi G."/>
            <person name="Zifcakova L."/>
            <person name="Stursova M."/>
            <person name="Spatafora J.W."/>
            <person name="Tedersoo L."/>
            <person name="Vaario L.-M."/>
            <person name="Yamada A."/>
            <person name="Yan M."/>
            <person name="Wang P."/>
            <person name="Xu J."/>
            <person name="Bruns T."/>
            <person name="Baldrian P."/>
            <person name="Vilgalys R."/>
            <person name="Henrissat B."/>
            <person name="Grigoriev I.V."/>
            <person name="Hibbett D."/>
            <person name="Nagy L.G."/>
            <person name="Martin F.M."/>
        </authorList>
    </citation>
    <scope>NUCLEOTIDE SEQUENCE</scope>
    <source>
        <strain evidence="1">P2</strain>
    </source>
</reference>